<organism evidence="8 9">
    <name type="scientific">Caldicellulosiruptor naganoensis</name>
    <dbReference type="NCBI Taxonomy" id="29324"/>
    <lineage>
        <taxon>Bacteria</taxon>
        <taxon>Bacillati</taxon>
        <taxon>Bacillota</taxon>
        <taxon>Bacillota incertae sedis</taxon>
        <taxon>Caldicellulosiruptorales</taxon>
        <taxon>Caldicellulosiruptoraceae</taxon>
        <taxon>Caldicellulosiruptor</taxon>
    </lineage>
</organism>
<dbReference type="Pfam" id="PF07690">
    <property type="entry name" value="MFS_1"/>
    <property type="match status" value="1"/>
</dbReference>
<dbReference type="Proteomes" id="UP001164745">
    <property type="component" value="Chromosome"/>
</dbReference>
<feature type="transmembrane region" description="Helical" evidence="6">
    <location>
        <begin position="443"/>
        <end position="460"/>
    </location>
</feature>
<dbReference type="PANTHER" id="PTHR42718">
    <property type="entry name" value="MAJOR FACILITATOR SUPERFAMILY MULTIDRUG TRANSPORTER MFSC"/>
    <property type="match status" value="1"/>
</dbReference>
<evidence type="ECO:0000313" key="8">
    <source>
        <dbReference type="EMBL" id="WAM31770.1"/>
    </source>
</evidence>
<dbReference type="PROSITE" id="PS50850">
    <property type="entry name" value="MFS"/>
    <property type="match status" value="1"/>
</dbReference>
<feature type="transmembrane region" description="Helical" evidence="6">
    <location>
        <begin position="12"/>
        <end position="35"/>
    </location>
</feature>
<proteinExistence type="predicted"/>
<reference evidence="8" key="1">
    <citation type="submission" date="2022-12" db="EMBL/GenBank/DDBJ databases">
        <authorList>
            <person name="Bing R.G."/>
            <person name="Willard D.J."/>
            <person name="Manesh M.J.H."/>
            <person name="Laemthong T."/>
            <person name="Crosby J.R."/>
            <person name="Kelly R.M."/>
        </authorList>
    </citation>
    <scope>NUCLEOTIDE SEQUENCE</scope>
    <source>
        <strain evidence="8">DSM 8991</strain>
    </source>
</reference>
<dbReference type="InterPro" id="IPR011701">
    <property type="entry name" value="MFS"/>
</dbReference>
<name>A0ABY7BJ65_9FIRM</name>
<keyword evidence="2" id="KW-0813">Transport</keyword>
<dbReference type="RefSeq" id="WP_045165505.1">
    <property type="nucleotide sequence ID" value="NZ_CP113864.1"/>
</dbReference>
<dbReference type="SUPFAM" id="SSF103473">
    <property type="entry name" value="MFS general substrate transporter"/>
    <property type="match status" value="1"/>
</dbReference>
<feature type="transmembrane region" description="Helical" evidence="6">
    <location>
        <begin position="167"/>
        <end position="187"/>
    </location>
</feature>
<dbReference type="EMBL" id="CP113864">
    <property type="protein sequence ID" value="WAM31770.1"/>
    <property type="molecule type" value="Genomic_DNA"/>
</dbReference>
<evidence type="ECO:0000256" key="5">
    <source>
        <dbReference type="ARBA" id="ARBA00023136"/>
    </source>
</evidence>
<keyword evidence="4 6" id="KW-1133">Transmembrane helix</keyword>
<sequence length="473" mass="51771">MELTQQKINKNILIATTTSSFLVPFMSSAVNIAAPDIAKRFNLVAENLNFVITIFLLFSAAFILPMGKLSDTFDRTKIFITGHVSFTLSTLMCAIAPNITFLFIFRALQGFFSAFVFVTSIAILIENHSPKIRGRLLGINTATVYLGTSIGPFLGGILVRLFGFRSIFLFAFLVGFVASLVSLFLLKKEIKVVEHASLAESLKNLDKTGALFSIVGLFLLIYGASTFELGKTPKILFFLGFAFLVLFVVFELSTQNPLLDVKLFVKIPQFGFSNLAALINYSCTFSASYLLSLYLQIVKAIPSQFAGTVLILQPISQVITSLISGRASEKIEPRKLATAGMALTTAGLFIFSLFLSKTNIVFVIINLIIMGVGFGLFSSPNTNVVMSSVPQSLYGAASSTISVMRVMGQAFSMAIVSFIFSLYLKGAKLSHENYLMILKSMKISFFVFSILSIAGIVASIKRENIYKTEENPN</sequence>
<feature type="transmembrane region" description="Helical" evidence="6">
    <location>
        <begin position="103"/>
        <end position="125"/>
    </location>
</feature>
<evidence type="ECO:0000256" key="1">
    <source>
        <dbReference type="ARBA" id="ARBA00004651"/>
    </source>
</evidence>
<feature type="transmembrane region" description="Helical" evidence="6">
    <location>
        <begin position="47"/>
        <end position="66"/>
    </location>
</feature>
<feature type="transmembrane region" description="Helical" evidence="6">
    <location>
        <begin position="275"/>
        <end position="297"/>
    </location>
</feature>
<comment type="subcellular location">
    <subcellularLocation>
        <location evidence="1">Cell membrane</location>
        <topology evidence="1">Multi-pass membrane protein</topology>
    </subcellularLocation>
</comment>
<evidence type="ECO:0000256" key="6">
    <source>
        <dbReference type="SAM" id="Phobius"/>
    </source>
</evidence>
<accession>A0ABY7BJ65</accession>
<dbReference type="InterPro" id="IPR020846">
    <property type="entry name" value="MFS_dom"/>
</dbReference>
<keyword evidence="9" id="KW-1185">Reference proteome</keyword>
<evidence type="ECO:0000256" key="2">
    <source>
        <dbReference type="ARBA" id="ARBA00022448"/>
    </source>
</evidence>
<feature type="transmembrane region" description="Helical" evidence="6">
    <location>
        <begin position="235"/>
        <end position="254"/>
    </location>
</feature>
<keyword evidence="3 6" id="KW-0812">Transmembrane</keyword>
<evidence type="ECO:0000256" key="4">
    <source>
        <dbReference type="ARBA" id="ARBA00022989"/>
    </source>
</evidence>
<keyword evidence="5 6" id="KW-0472">Membrane</keyword>
<feature type="transmembrane region" description="Helical" evidence="6">
    <location>
        <begin position="336"/>
        <end position="354"/>
    </location>
</feature>
<dbReference type="InterPro" id="IPR036259">
    <property type="entry name" value="MFS_trans_sf"/>
</dbReference>
<feature type="transmembrane region" description="Helical" evidence="6">
    <location>
        <begin position="360"/>
        <end position="379"/>
    </location>
</feature>
<gene>
    <name evidence="8" type="ORF">OTJ99_000222</name>
</gene>
<feature type="domain" description="Major facilitator superfamily (MFS) profile" evidence="7">
    <location>
        <begin position="12"/>
        <end position="467"/>
    </location>
</feature>
<dbReference type="Gene3D" id="1.20.1720.10">
    <property type="entry name" value="Multidrug resistance protein D"/>
    <property type="match status" value="1"/>
</dbReference>
<dbReference type="PANTHER" id="PTHR42718:SF9">
    <property type="entry name" value="MAJOR FACILITATOR SUPERFAMILY MULTIDRUG TRANSPORTER MFSC"/>
    <property type="match status" value="1"/>
</dbReference>
<evidence type="ECO:0000259" key="7">
    <source>
        <dbReference type="PROSITE" id="PS50850"/>
    </source>
</evidence>
<feature type="transmembrane region" description="Helical" evidence="6">
    <location>
        <begin position="208"/>
        <end position="229"/>
    </location>
</feature>
<protein>
    <submittedName>
        <fullName evidence="8">MFS transporter</fullName>
    </submittedName>
</protein>
<evidence type="ECO:0000256" key="3">
    <source>
        <dbReference type="ARBA" id="ARBA00022692"/>
    </source>
</evidence>
<dbReference type="Gene3D" id="1.20.1250.20">
    <property type="entry name" value="MFS general substrate transporter like domains"/>
    <property type="match status" value="1"/>
</dbReference>
<feature type="transmembrane region" description="Helical" evidence="6">
    <location>
        <begin position="400"/>
        <end position="423"/>
    </location>
</feature>
<dbReference type="CDD" id="cd17321">
    <property type="entry name" value="MFS_MMR_MDR_like"/>
    <property type="match status" value="1"/>
</dbReference>
<feature type="transmembrane region" description="Helical" evidence="6">
    <location>
        <begin position="78"/>
        <end position="97"/>
    </location>
</feature>
<feature type="transmembrane region" description="Helical" evidence="6">
    <location>
        <begin position="137"/>
        <end position="161"/>
    </location>
</feature>
<evidence type="ECO:0000313" key="9">
    <source>
        <dbReference type="Proteomes" id="UP001164745"/>
    </source>
</evidence>